<organism evidence="2 3">
    <name type="scientific">Eutypa lata (strain UCR-EL1)</name>
    <name type="common">Grapevine dieback disease fungus</name>
    <name type="synonym">Eutypa armeniacae</name>
    <dbReference type="NCBI Taxonomy" id="1287681"/>
    <lineage>
        <taxon>Eukaryota</taxon>
        <taxon>Fungi</taxon>
        <taxon>Dikarya</taxon>
        <taxon>Ascomycota</taxon>
        <taxon>Pezizomycotina</taxon>
        <taxon>Sordariomycetes</taxon>
        <taxon>Xylariomycetidae</taxon>
        <taxon>Xylariales</taxon>
        <taxon>Diatrypaceae</taxon>
        <taxon>Eutypa</taxon>
    </lineage>
</organism>
<gene>
    <name evidence="2" type="ORF">UCREL1_9762</name>
</gene>
<keyword evidence="3" id="KW-1185">Reference proteome</keyword>
<name>M7T0H1_EUTLA</name>
<accession>M7T0H1</accession>
<dbReference type="EMBL" id="KB707241">
    <property type="protein sequence ID" value="EMR63336.1"/>
    <property type="molecule type" value="Genomic_DNA"/>
</dbReference>
<feature type="compositionally biased region" description="Low complexity" evidence="1">
    <location>
        <begin position="68"/>
        <end position="79"/>
    </location>
</feature>
<feature type="compositionally biased region" description="Low complexity" evidence="1">
    <location>
        <begin position="35"/>
        <end position="47"/>
    </location>
</feature>
<reference evidence="3" key="1">
    <citation type="journal article" date="2013" name="Genome Announc.">
        <title>Draft genome sequence of the grapevine dieback fungus Eutypa lata UCR-EL1.</title>
        <authorList>
            <person name="Blanco-Ulate B."/>
            <person name="Rolshausen P.E."/>
            <person name="Cantu D."/>
        </authorList>
    </citation>
    <scope>NUCLEOTIDE SEQUENCE [LARGE SCALE GENOMIC DNA]</scope>
    <source>
        <strain evidence="3">UCR-EL1</strain>
    </source>
</reference>
<dbReference type="AlphaFoldDB" id="M7T0H1"/>
<evidence type="ECO:0000313" key="2">
    <source>
        <dbReference type="EMBL" id="EMR63336.1"/>
    </source>
</evidence>
<evidence type="ECO:0000313" key="3">
    <source>
        <dbReference type="Proteomes" id="UP000012174"/>
    </source>
</evidence>
<proteinExistence type="predicted"/>
<feature type="region of interest" description="Disordered" evidence="1">
    <location>
        <begin position="21"/>
        <end position="84"/>
    </location>
</feature>
<dbReference type="Proteomes" id="UP000012174">
    <property type="component" value="Unassembled WGS sequence"/>
</dbReference>
<dbReference type="KEGG" id="ela:UCREL1_9762"/>
<sequence length="263" mass="28212">MILHGIALPATVYTGPLPSFHSPAPDLEGEEDGLAASPSVASAPPKAADARAKPDGVPSLHDGLLAASSRPSSSGSSSGTPIGRFRRDEQTYEKLALQLSAANAAAAASSSLSTTPPRHDSTLLPGEGILLAAREFQPGDDEGDVDMMTRSGIPFPRRSRRPGDIPLPSSASRLPRSVLVPPTTARTPVEELREMTRFMKSAEWETLGSEEQTKYIHEVFLLRRRVRAVELPRESKSVRVRKRQRVHSGEKTDESGSGSSFLS</sequence>
<dbReference type="OrthoDB" id="4757321at2759"/>
<feature type="compositionally biased region" description="Low complexity" evidence="1">
    <location>
        <begin position="166"/>
        <end position="175"/>
    </location>
</feature>
<feature type="region of interest" description="Disordered" evidence="1">
    <location>
        <begin position="151"/>
        <end position="175"/>
    </location>
</feature>
<feature type="region of interest" description="Disordered" evidence="1">
    <location>
        <begin position="233"/>
        <end position="263"/>
    </location>
</feature>
<evidence type="ECO:0000256" key="1">
    <source>
        <dbReference type="SAM" id="MobiDB-lite"/>
    </source>
</evidence>
<dbReference type="HOGENOM" id="CLU_1057802_0_0_1"/>
<protein>
    <submittedName>
        <fullName evidence="2">Uncharacterized protein</fullName>
    </submittedName>
</protein>